<organism evidence="1 2">
    <name type="scientific">Pleurodeles waltl</name>
    <name type="common">Iberian ribbed newt</name>
    <dbReference type="NCBI Taxonomy" id="8319"/>
    <lineage>
        <taxon>Eukaryota</taxon>
        <taxon>Metazoa</taxon>
        <taxon>Chordata</taxon>
        <taxon>Craniata</taxon>
        <taxon>Vertebrata</taxon>
        <taxon>Euteleostomi</taxon>
        <taxon>Amphibia</taxon>
        <taxon>Batrachia</taxon>
        <taxon>Caudata</taxon>
        <taxon>Salamandroidea</taxon>
        <taxon>Salamandridae</taxon>
        <taxon>Pleurodelinae</taxon>
        <taxon>Pleurodeles</taxon>
    </lineage>
</organism>
<dbReference type="EMBL" id="JANPWB010000012">
    <property type="protein sequence ID" value="KAJ1118715.1"/>
    <property type="molecule type" value="Genomic_DNA"/>
</dbReference>
<gene>
    <name evidence="1" type="ORF">NDU88_006903</name>
</gene>
<accession>A0AAV7P0R3</accession>
<name>A0AAV7P0R3_PLEWA</name>
<evidence type="ECO:0000313" key="2">
    <source>
        <dbReference type="Proteomes" id="UP001066276"/>
    </source>
</evidence>
<sequence length="87" mass="9787">MVHENVIAGVAKRLVHTPSKEDLQKPSDPNASITFSTCLAEERRAFRLLAPAVYHRRFKGSAGDRDHYVLGYCRSAFMFFPCAVSDE</sequence>
<keyword evidence="2" id="KW-1185">Reference proteome</keyword>
<proteinExistence type="predicted"/>
<dbReference type="Proteomes" id="UP001066276">
    <property type="component" value="Chromosome 8"/>
</dbReference>
<reference evidence="1" key="1">
    <citation type="journal article" date="2022" name="bioRxiv">
        <title>Sequencing and chromosome-scale assembly of the giantPleurodeles waltlgenome.</title>
        <authorList>
            <person name="Brown T."/>
            <person name="Elewa A."/>
            <person name="Iarovenko S."/>
            <person name="Subramanian E."/>
            <person name="Araus A.J."/>
            <person name="Petzold A."/>
            <person name="Susuki M."/>
            <person name="Suzuki K.-i.T."/>
            <person name="Hayashi T."/>
            <person name="Toyoda A."/>
            <person name="Oliveira C."/>
            <person name="Osipova E."/>
            <person name="Leigh N.D."/>
            <person name="Simon A."/>
            <person name="Yun M.H."/>
        </authorList>
    </citation>
    <scope>NUCLEOTIDE SEQUENCE</scope>
    <source>
        <strain evidence="1">20211129_DDA</strain>
        <tissue evidence="1">Liver</tissue>
    </source>
</reference>
<comment type="caution">
    <text evidence="1">The sequence shown here is derived from an EMBL/GenBank/DDBJ whole genome shotgun (WGS) entry which is preliminary data.</text>
</comment>
<evidence type="ECO:0000313" key="1">
    <source>
        <dbReference type="EMBL" id="KAJ1118715.1"/>
    </source>
</evidence>
<dbReference type="AlphaFoldDB" id="A0AAV7P0R3"/>
<protein>
    <submittedName>
        <fullName evidence="1">Uncharacterized protein</fullName>
    </submittedName>
</protein>